<gene>
    <name evidence="1" type="ORF">RradSPS_1104</name>
</gene>
<dbReference type="STRING" id="42256.RradSPS_1104"/>
<evidence type="ECO:0000313" key="2">
    <source>
        <dbReference type="Proteomes" id="UP000025229"/>
    </source>
</evidence>
<accession>A0A023X1N7</accession>
<sequence length="135" mass="15122">MCGGPGGMAGRSGEFARRREFFDKKGERVTNEAAETGDIVPNLIVRHTSRKLGDLDVYESCRRLVAGQISFSEFVDQVGDGFREVLDFMMEHDLHPGRPEEVLFCIECHATAGQRQTLVSQLGEIYENGRDRRAS</sequence>
<dbReference type="AlphaFoldDB" id="A0A023X1N7"/>
<keyword evidence="2" id="KW-1185">Reference proteome</keyword>
<evidence type="ECO:0000313" key="1">
    <source>
        <dbReference type="EMBL" id="AHY46387.1"/>
    </source>
</evidence>
<dbReference type="HOGENOM" id="CLU_155903_0_0_11"/>
<name>A0A023X1N7_RUBRA</name>
<dbReference type="KEGG" id="rrd:RradSPS_1104"/>
<dbReference type="Proteomes" id="UP000025229">
    <property type="component" value="Chromosome"/>
</dbReference>
<protein>
    <submittedName>
        <fullName evidence="1">Uncharacterized protein</fullName>
    </submittedName>
</protein>
<proteinExistence type="predicted"/>
<dbReference type="EMBL" id="CP007514">
    <property type="protein sequence ID" value="AHY46387.1"/>
    <property type="molecule type" value="Genomic_DNA"/>
</dbReference>
<reference evidence="1 2" key="1">
    <citation type="submission" date="2014-03" db="EMBL/GenBank/DDBJ databases">
        <title>Complete genome sequence of the Radio-Resistant Rubrobacter radiotolerans RSPS-4.</title>
        <authorList>
            <person name="Egas C.C."/>
            <person name="Barroso C.C."/>
            <person name="Froufe H.J.C."/>
            <person name="Pacheco J.J."/>
            <person name="Albuquerque L.L."/>
            <person name="da Costa M.M.S."/>
        </authorList>
    </citation>
    <scope>NUCLEOTIDE SEQUENCE [LARGE SCALE GENOMIC DNA]</scope>
    <source>
        <strain evidence="1 2">RSPS-4</strain>
    </source>
</reference>
<organism evidence="1 2">
    <name type="scientific">Rubrobacter radiotolerans</name>
    <name type="common">Arthrobacter radiotolerans</name>
    <dbReference type="NCBI Taxonomy" id="42256"/>
    <lineage>
        <taxon>Bacteria</taxon>
        <taxon>Bacillati</taxon>
        <taxon>Actinomycetota</taxon>
        <taxon>Rubrobacteria</taxon>
        <taxon>Rubrobacterales</taxon>
        <taxon>Rubrobacteraceae</taxon>
        <taxon>Rubrobacter</taxon>
    </lineage>
</organism>